<evidence type="ECO:0000256" key="2">
    <source>
        <dbReference type="SAM" id="MobiDB-lite"/>
    </source>
</evidence>
<dbReference type="PANTHER" id="PTHR33144">
    <property type="entry name" value="OS10G0409366 PROTEIN-RELATED"/>
    <property type="match status" value="1"/>
</dbReference>
<dbReference type="EMBL" id="GFAY01000091">
    <property type="protein sequence ID" value="JAV45559.1"/>
    <property type="molecule type" value="Transcribed_RNA"/>
</dbReference>
<evidence type="ECO:0000313" key="3">
    <source>
        <dbReference type="EMBL" id="JAV45559.1"/>
    </source>
</evidence>
<sequence>MASRKKRGISMDGILWQQAESQRRASSSRLLTHVDEEDDSTQARQARGPALGVAQWGSGKIMHLDFNSEWQVIGPNSNKFKTQLGIIARNGHKVPLTYVEWIDMPENILKDIWKEVKDNTDAPDAYKSHCLRNIGKLWKNWKSRLKCDHYNNKTYVERIAFTPPRVVAEQWRTLVAYWGTEEAKATAEKNKTNRAQVSSVHRTGRTSFAIKREQMKKKGKKTDRISVFIETRSKPDGSIADPESVEIIFECSQSQFHERLSQIPKEQQTEAVRDQVFTEVMGPDGHGYVRTYGHGPSPADLLRENSRLNYELVKEELSRLQSNYDDLQCKYTDLQRKYDEMYSFMQRYFDGFAAEIHTSASEQGSDASSTQHLQHVDADAETDDDL</sequence>
<reference evidence="3" key="1">
    <citation type="submission" date="2016-12" db="EMBL/GenBank/DDBJ databases">
        <title>Transcriptomic, proteomic, and metabolomic analysis of Citrus limon response to graft inoculation by Candidatus Liberibacter asiaticus.</title>
        <authorList>
            <person name="Ramsey J."/>
            <person name="Chin E."/>
            <person name="Chavez J."/>
            <person name="Saha S."/>
            <person name="Mischuk D."/>
            <person name="Mahoney J."/>
            <person name="Mohr J."/>
            <person name="Robison F."/>
            <person name="Godfrey K."/>
            <person name="Levesque C."/>
            <person name="Foster L."/>
            <person name="Xu Y."/>
            <person name="Strickler S."/>
            <person name="Fernandez-Pozo N."/>
            <person name="Polek M.L."/>
            <person name="Giovannoni J."/>
            <person name="Mueller L.A."/>
            <person name="Slupsky C."/>
            <person name="Bruce J."/>
            <person name="Cilia M."/>
        </authorList>
    </citation>
    <scope>NUCLEOTIDE SEQUENCE</scope>
</reference>
<dbReference type="InterPro" id="IPR004252">
    <property type="entry name" value="Probable_transposase_24"/>
</dbReference>
<feature type="compositionally biased region" description="Polar residues" evidence="2">
    <location>
        <begin position="360"/>
        <end position="373"/>
    </location>
</feature>
<protein>
    <submittedName>
        <fullName evidence="3">Plant transposase</fullName>
    </submittedName>
</protein>
<name>A0A1S8ADJ4_CITLI</name>
<dbReference type="AlphaFoldDB" id="A0A1S8ADJ4"/>
<accession>A0A1S8ADJ4</accession>
<proteinExistence type="predicted"/>
<dbReference type="Pfam" id="PF03004">
    <property type="entry name" value="Transposase_24"/>
    <property type="match status" value="1"/>
</dbReference>
<keyword evidence="1" id="KW-0175">Coiled coil</keyword>
<feature type="region of interest" description="Disordered" evidence="2">
    <location>
        <begin position="360"/>
        <end position="386"/>
    </location>
</feature>
<evidence type="ECO:0000256" key="1">
    <source>
        <dbReference type="SAM" id="Coils"/>
    </source>
</evidence>
<organism evidence="3">
    <name type="scientific">Citrus limon</name>
    <name type="common">Lemon</name>
    <name type="synonym">Citrus medica var. limon</name>
    <dbReference type="NCBI Taxonomy" id="2708"/>
    <lineage>
        <taxon>Eukaryota</taxon>
        <taxon>Viridiplantae</taxon>
        <taxon>Streptophyta</taxon>
        <taxon>Embryophyta</taxon>
        <taxon>Tracheophyta</taxon>
        <taxon>Spermatophyta</taxon>
        <taxon>Magnoliopsida</taxon>
        <taxon>eudicotyledons</taxon>
        <taxon>Gunneridae</taxon>
        <taxon>Pentapetalae</taxon>
        <taxon>rosids</taxon>
        <taxon>malvids</taxon>
        <taxon>Sapindales</taxon>
        <taxon>Rutaceae</taxon>
        <taxon>Aurantioideae</taxon>
        <taxon>Citrus</taxon>
    </lineage>
</organism>
<feature type="coiled-coil region" evidence="1">
    <location>
        <begin position="303"/>
        <end position="337"/>
    </location>
</feature>
<dbReference type="PANTHER" id="PTHR33144:SF52">
    <property type="match status" value="1"/>
</dbReference>